<dbReference type="Proteomes" id="UP000634136">
    <property type="component" value="Unassembled WGS sequence"/>
</dbReference>
<dbReference type="AlphaFoldDB" id="A0A835CGE7"/>
<protein>
    <submittedName>
        <fullName evidence="2">Uncharacterized protein</fullName>
    </submittedName>
</protein>
<dbReference type="EMBL" id="JAAIUW010000003">
    <property type="protein sequence ID" value="KAF7839475.1"/>
    <property type="molecule type" value="Genomic_DNA"/>
</dbReference>
<feature type="compositionally biased region" description="Low complexity" evidence="1">
    <location>
        <begin position="101"/>
        <end position="118"/>
    </location>
</feature>
<comment type="caution">
    <text evidence="2">The sequence shown here is derived from an EMBL/GenBank/DDBJ whole genome shotgun (WGS) entry which is preliminary data.</text>
</comment>
<evidence type="ECO:0000256" key="1">
    <source>
        <dbReference type="SAM" id="MobiDB-lite"/>
    </source>
</evidence>
<sequence>MPWYAGHPLAEYPQPGSQLGRGILRPYHAKTSSFLYQDDPLFPNFLMLLSCVARLRLGLSHLSRVFGLRPDLLKPLIQPSNSAYEIVFLQAGGGFHPLVEGSPPLTPSSSPLTPGSSP</sequence>
<gene>
    <name evidence="2" type="ORF">G2W53_007957</name>
</gene>
<reference evidence="2" key="1">
    <citation type="submission" date="2020-09" db="EMBL/GenBank/DDBJ databases">
        <title>Genome-Enabled Discovery of Anthraquinone Biosynthesis in Senna tora.</title>
        <authorList>
            <person name="Kang S.-H."/>
            <person name="Pandey R.P."/>
            <person name="Lee C.-M."/>
            <person name="Sim J.-S."/>
            <person name="Jeong J.-T."/>
            <person name="Choi B.-S."/>
            <person name="Jung M."/>
            <person name="Ginzburg D."/>
            <person name="Zhao K."/>
            <person name="Won S.Y."/>
            <person name="Oh T.-J."/>
            <person name="Yu Y."/>
            <person name="Kim N.-H."/>
            <person name="Lee O.R."/>
            <person name="Lee T.-H."/>
            <person name="Bashyal P."/>
            <person name="Kim T.-S."/>
            <person name="Lee W.-H."/>
            <person name="Kawkins C."/>
            <person name="Kim C.-K."/>
            <person name="Kim J.S."/>
            <person name="Ahn B.O."/>
            <person name="Rhee S.Y."/>
            <person name="Sohng J.K."/>
        </authorList>
    </citation>
    <scope>NUCLEOTIDE SEQUENCE</scope>
    <source>
        <tissue evidence="2">Leaf</tissue>
    </source>
</reference>
<evidence type="ECO:0000313" key="2">
    <source>
        <dbReference type="EMBL" id="KAF7839475.1"/>
    </source>
</evidence>
<name>A0A835CGE7_9FABA</name>
<accession>A0A835CGE7</accession>
<proteinExistence type="predicted"/>
<evidence type="ECO:0000313" key="3">
    <source>
        <dbReference type="Proteomes" id="UP000634136"/>
    </source>
</evidence>
<organism evidence="2 3">
    <name type="scientific">Senna tora</name>
    <dbReference type="NCBI Taxonomy" id="362788"/>
    <lineage>
        <taxon>Eukaryota</taxon>
        <taxon>Viridiplantae</taxon>
        <taxon>Streptophyta</taxon>
        <taxon>Embryophyta</taxon>
        <taxon>Tracheophyta</taxon>
        <taxon>Spermatophyta</taxon>
        <taxon>Magnoliopsida</taxon>
        <taxon>eudicotyledons</taxon>
        <taxon>Gunneridae</taxon>
        <taxon>Pentapetalae</taxon>
        <taxon>rosids</taxon>
        <taxon>fabids</taxon>
        <taxon>Fabales</taxon>
        <taxon>Fabaceae</taxon>
        <taxon>Caesalpinioideae</taxon>
        <taxon>Cassia clade</taxon>
        <taxon>Senna</taxon>
    </lineage>
</organism>
<keyword evidence="3" id="KW-1185">Reference proteome</keyword>
<feature type="region of interest" description="Disordered" evidence="1">
    <location>
        <begin position="99"/>
        <end position="118"/>
    </location>
</feature>